<dbReference type="InterPro" id="IPR037272">
    <property type="entry name" value="SNS_sf"/>
</dbReference>
<organism evidence="8 9">
    <name type="scientific">Cirrhinus mrigala</name>
    <name type="common">Mrigala</name>
    <dbReference type="NCBI Taxonomy" id="683832"/>
    <lineage>
        <taxon>Eukaryota</taxon>
        <taxon>Metazoa</taxon>
        <taxon>Chordata</taxon>
        <taxon>Craniata</taxon>
        <taxon>Vertebrata</taxon>
        <taxon>Euteleostomi</taxon>
        <taxon>Actinopterygii</taxon>
        <taxon>Neopterygii</taxon>
        <taxon>Teleostei</taxon>
        <taxon>Ostariophysi</taxon>
        <taxon>Cypriniformes</taxon>
        <taxon>Cyprinidae</taxon>
        <taxon>Labeoninae</taxon>
        <taxon>Labeonini</taxon>
        <taxon>Cirrhinus</taxon>
    </lineage>
</organism>
<comment type="subcellular location">
    <subcellularLocation>
        <location evidence="1">Membrane</location>
        <topology evidence="1">Multi-pass membrane protein</topology>
    </subcellularLocation>
</comment>
<feature type="binding site" evidence="6">
    <location>
        <position position="39"/>
    </location>
    <ligand>
        <name>Na(+)</name>
        <dbReference type="ChEBI" id="CHEBI:29101"/>
        <label>1</label>
    </ligand>
</feature>
<evidence type="ECO:0000256" key="5">
    <source>
        <dbReference type="ARBA" id="ARBA00023136"/>
    </source>
</evidence>
<comment type="caution">
    <text evidence="8">The sequence shown here is derived from an EMBL/GenBank/DDBJ whole genome shotgun (WGS) entry which is preliminary data.</text>
</comment>
<dbReference type="EMBL" id="JAMKFB020000008">
    <property type="protein sequence ID" value="KAL0187235.1"/>
    <property type="molecule type" value="Genomic_DNA"/>
</dbReference>
<keyword evidence="9" id="KW-1185">Reference proteome</keyword>
<dbReference type="InterPro" id="IPR000175">
    <property type="entry name" value="Na/ntran_symport"/>
</dbReference>
<reference evidence="8 9" key="1">
    <citation type="submission" date="2024-05" db="EMBL/GenBank/DDBJ databases">
        <title>Genome sequencing and assembly of Indian major carp, Cirrhinus mrigala (Hamilton, 1822).</title>
        <authorList>
            <person name="Mohindra V."/>
            <person name="Chowdhury L.M."/>
            <person name="Lal K."/>
            <person name="Jena J.K."/>
        </authorList>
    </citation>
    <scope>NUCLEOTIDE SEQUENCE [LARGE SCALE GENOMIC DNA]</scope>
    <source>
        <strain evidence="8">CM1030</strain>
        <tissue evidence="8">Blood</tissue>
    </source>
</reference>
<evidence type="ECO:0000256" key="7">
    <source>
        <dbReference type="SAM" id="MobiDB-lite"/>
    </source>
</evidence>
<dbReference type="AlphaFoldDB" id="A0ABD0QMM9"/>
<feature type="compositionally biased region" description="Basic and acidic residues" evidence="7">
    <location>
        <begin position="12"/>
        <end position="24"/>
    </location>
</feature>
<feature type="binding site" evidence="6">
    <location>
        <position position="42"/>
    </location>
    <ligand>
        <name>Na(+)</name>
        <dbReference type="ChEBI" id="CHEBI:29101"/>
        <label>1</label>
    </ligand>
</feature>
<proteinExistence type="predicted"/>
<evidence type="ECO:0000256" key="6">
    <source>
        <dbReference type="PIRSR" id="PIRSR600175-1"/>
    </source>
</evidence>
<evidence type="ECO:0000256" key="3">
    <source>
        <dbReference type="ARBA" id="ARBA00022692"/>
    </source>
</evidence>
<dbReference type="SUPFAM" id="SSF161070">
    <property type="entry name" value="SNF-like"/>
    <property type="match status" value="1"/>
</dbReference>
<evidence type="ECO:0000256" key="1">
    <source>
        <dbReference type="ARBA" id="ARBA00004141"/>
    </source>
</evidence>
<evidence type="ECO:0000256" key="4">
    <source>
        <dbReference type="ARBA" id="ARBA00022989"/>
    </source>
</evidence>
<keyword evidence="3" id="KW-0812">Transmembrane</keyword>
<name>A0ABD0QMM9_CIRMR</name>
<evidence type="ECO:0000313" key="8">
    <source>
        <dbReference type="EMBL" id="KAL0187235.1"/>
    </source>
</evidence>
<dbReference type="PANTHER" id="PTHR11616">
    <property type="entry name" value="SODIUM/CHLORIDE DEPENDENT TRANSPORTER"/>
    <property type="match status" value="1"/>
</dbReference>
<feature type="binding site" evidence="6">
    <location>
        <position position="46"/>
    </location>
    <ligand>
        <name>Na(+)</name>
        <dbReference type="ChEBI" id="CHEBI:29101"/>
        <label>1</label>
    </ligand>
</feature>
<accession>A0ABD0QMM9</accession>
<dbReference type="Pfam" id="PF00209">
    <property type="entry name" value="SNF"/>
    <property type="match status" value="1"/>
</dbReference>
<sequence>MKPSPGKSPGTRPEDEAEGKAPQREKWASKLDFVLSVAGGFVGLGNVWRFPYLCYKNGG</sequence>
<feature type="region of interest" description="Disordered" evidence="7">
    <location>
        <begin position="1"/>
        <end position="24"/>
    </location>
</feature>
<gene>
    <name evidence="8" type="ORF">M9458_018905</name>
</gene>
<keyword evidence="4" id="KW-1133">Transmembrane helix</keyword>
<evidence type="ECO:0000256" key="2">
    <source>
        <dbReference type="ARBA" id="ARBA00022448"/>
    </source>
</evidence>
<keyword evidence="6" id="KW-0479">Metal-binding</keyword>
<keyword evidence="2" id="KW-0813">Transport</keyword>
<evidence type="ECO:0000313" key="9">
    <source>
        <dbReference type="Proteomes" id="UP001529510"/>
    </source>
</evidence>
<dbReference type="PANTHER" id="PTHR11616:SF141">
    <property type="entry name" value="SODIUM- AND CHLORIDE-DEPENDENT TAURINE TRANSPORTER"/>
    <property type="match status" value="1"/>
</dbReference>
<dbReference type="GO" id="GO:0016020">
    <property type="term" value="C:membrane"/>
    <property type="evidence" value="ECO:0007669"/>
    <property type="project" value="UniProtKB-SubCell"/>
</dbReference>
<keyword evidence="5" id="KW-0472">Membrane</keyword>
<dbReference type="PROSITE" id="PS50267">
    <property type="entry name" value="NA_NEUROTRAN_SYMP_3"/>
    <property type="match status" value="1"/>
</dbReference>
<keyword evidence="6" id="KW-0915">Sodium</keyword>
<dbReference type="Proteomes" id="UP001529510">
    <property type="component" value="Unassembled WGS sequence"/>
</dbReference>
<feature type="non-terminal residue" evidence="8">
    <location>
        <position position="59"/>
    </location>
</feature>
<protein>
    <submittedName>
        <fullName evidence="8">Uncharacterized protein</fullName>
    </submittedName>
</protein>